<feature type="domain" description="F5/8 type C" evidence="1">
    <location>
        <begin position="321"/>
        <end position="480"/>
    </location>
</feature>
<accession>A0A6A0BFB5</accession>
<evidence type="ECO:0000259" key="1">
    <source>
        <dbReference type="PROSITE" id="PS50022"/>
    </source>
</evidence>
<sequence length="480" mass="55620">MKTDKYVVAFRTHYWSDDIEKIYNNLVKNVNLERWDVIVFADETNGELATPEYTTKISHTEADLASLGLPLIPAGQALWANGDYAMYALKEKVDAPAYVITENDTFINSRTLFESMADFYDNGGDMLAHHHREVPANDNHVRSGARGNVLDSPFGMLNVWVWGAKPTTIDFLVQKRLEVAQRSDLSFQQWPKDELFLGTTVLHHQEINFLDIASLDEDYDYLAYRPVYSILDARVWQGNKIVHPVVSQSSVFSKYSYEYNFFLAQHHHDYSEGSKLWRLMMLSYLDKSNQTIYSGMIASVILSPTLEPKPFADFCLAHQLTYDNQLDLQNKAFLKEVTGSEPFSYNRSQFPYHISMTDGNYDVDKYRFGGFASKRLQDPWIQVDLADITTISKINLYHRHQYFERTKNLDIEISLDGESYEKIAELRDIEFTKEASTRNKEGHVFVLRNNFDVKKARYVKITLRTFGGRQILNLNQIEIY</sequence>
<comment type="caution">
    <text evidence="2">The sequence shown here is derived from an EMBL/GenBank/DDBJ whole genome shotgun (WGS) entry which is preliminary data.</text>
</comment>
<dbReference type="AlphaFoldDB" id="A0A6A0BFB5"/>
<evidence type="ECO:0000313" key="2">
    <source>
        <dbReference type="EMBL" id="GFH42961.1"/>
    </source>
</evidence>
<dbReference type="InterPro" id="IPR000421">
    <property type="entry name" value="FA58C"/>
</dbReference>
<dbReference type="RefSeq" id="WP_172209401.1">
    <property type="nucleotide sequence ID" value="NZ_BLLI01000048.1"/>
</dbReference>
<dbReference type="Gene3D" id="2.60.120.260">
    <property type="entry name" value="Galactose-binding domain-like"/>
    <property type="match status" value="1"/>
</dbReference>
<gene>
    <name evidence="2" type="ORF">Hs30E_15120</name>
</gene>
<dbReference type="SUPFAM" id="SSF49785">
    <property type="entry name" value="Galactose-binding domain-like"/>
    <property type="match status" value="1"/>
</dbReference>
<proteinExistence type="predicted"/>
<reference evidence="2 3" key="1">
    <citation type="submission" date="2020-02" db="EMBL/GenBank/DDBJ databases">
        <title>Draft genome sequence of Lactococcus sp. Hs30E4-3.</title>
        <authorList>
            <person name="Noda S."/>
            <person name="Yuki M."/>
            <person name="Ohkuma M."/>
        </authorList>
    </citation>
    <scope>NUCLEOTIDE SEQUENCE [LARGE SCALE GENOMIC DNA]</scope>
    <source>
        <strain evidence="2 3">Hs30E4-3</strain>
    </source>
</reference>
<dbReference type="Proteomes" id="UP000480303">
    <property type="component" value="Unassembled WGS sequence"/>
</dbReference>
<name>A0A6A0BFB5_9LACT</name>
<dbReference type="EMBL" id="BLLI01000048">
    <property type="protein sequence ID" value="GFH42961.1"/>
    <property type="molecule type" value="Genomic_DNA"/>
</dbReference>
<dbReference type="PROSITE" id="PS50022">
    <property type="entry name" value="FA58C_3"/>
    <property type="match status" value="1"/>
</dbReference>
<evidence type="ECO:0000313" key="3">
    <source>
        <dbReference type="Proteomes" id="UP000480303"/>
    </source>
</evidence>
<organism evidence="2 3">
    <name type="scientific">Pseudolactococcus hodotermopsidis</name>
    <dbReference type="NCBI Taxonomy" id="2709157"/>
    <lineage>
        <taxon>Bacteria</taxon>
        <taxon>Bacillati</taxon>
        <taxon>Bacillota</taxon>
        <taxon>Bacilli</taxon>
        <taxon>Lactobacillales</taxon>
        <taxon>Streptococcaceae</taxon>
        <taxon>Pseudolactococcus</taxon>
    </lineage>
</organism>
<keyword evidence="3" id="KW-1185">Reference proteome</keyword>
<protein>
    <recommendedName>
        <fullName evidence="1">F5/8 type C domain-containing protein</fullName>
    </recommendedName>
</protein>
<dbReference type="InterPro" id="IPR008979">
    <property type="entry name" value="Galactose-bd-like_sf"/>
</dbReference>
<dbReference type="Pfam" id="PF00754">
    <property type="entry name" value="F5_F8_type_C"/>
    <property type="match status" value="1"/>
</dbReference>